<evidence type="ECO:0000313" key="3">
    <source>
        <dbReference type="Proteomes" id="UP001558652"/>
    </source>
</evidence>
<organism evidence="2 3">
    <name type="scientific">Ranatra chinensis</name>
    <dbReference type="NCBI Taxonomy" id="642074"/>
    <lineage>
        <taxon>Eukaryota</taxon>
        <taxon>Metazoa</taxon>
        <taxon>Ecdysozoa</taxon>
        <taxon>Arthropoda</taxon>
        <taxon>Hexapoda</taxon>
        <taxon>Insecta</taxon>
        <taxon>Pterygota</taxon>
        <taxon>Neoptera</taxon>
        <taxon>Paraneoptera</taxon>
        <taxon>Hemiptera</taxon>
        <taxon>Heteroptera</taxon>
        <taxon>Panheteroptera</taxon>
        <taxon>Nepomorpha</taxon>
        <taxon>Nepidae</taxon>
        <taxon>Ranatrinae</taxon>
        <taxon>Ranatra</taxon>
    </lineage>
</organism>
<name>A0ABD0YWF7_9HEMI</name>
<dbReference type="EMBL" id="JBFDAA010000002">
    <property type="protein sequence ID" value="KAL1140061.1"/>
    <property type="molecule type" value="Genomic_DNA"/>
</dbReference>
<comment type="caution">
    <text evidence="2">The sequence shown here is derived from an EMBL/GenBank/DDBJ whole genome shotgun (WGS) entry which is preliminary data.</text>
</comment>
<gene>
    <name evidence="2" type="ORF">AAG570_007038</name>
</gene>
<feature type="region of interest" description="Disordered" evidence="1">
    <location>
        <begin position="63"/>
        <end position="106"/>
    </location>
</feature>
<evidence type="ECO:0000313" key="2">
    <source>
        <dbReference type="EMBL" id="KAL1140061.1"/>
    </source>
</evidence>
<protein>
    <submittedName>
        <fullName evidence="2">Uncharacterized protein</fullName>
    </submittedName>
</protein>
<keyword evidence="3" id="KW-1185">Reference proteome</keyword>
<feature type="region of interest" description="Disordered" evidence="1">
    <location>
        <begin position="1"/>
        <end position="31"/>
    </location>
</feature>
<reference evidence="2 3" key="1">
    <citation type="submission" date="2024-07" db="EMBL/GenBank/DDBJ databases">
        <title>Chromosome-level genome assembly of the water stick insect Ranatra chinensis (Heteroptera: Nepidae).</title>
        <authorList>
            <person name="Liu X."/>
        </authorList>
    </citation>
    <scope>NUCLEOTIDE SEQUENCE [LARGE SCALE GENOMIC DNA]</scope>
    <source>
        <strain evidence="2">Cailab_2021Rc</strain>
        <tissue evidence="2">Muscle</tissue>
    </source>
</reference>
<dbReference type="Proteomes" id="UP001558652">
    <property type="component" value="Unassembled WGS sequence"/>
</dbReference>
<proteinExistence type="predicted"/>
<dbReference type="AlphaFoldDB" id="A0ABD0YWF7"/>
<sequence length="257" mass="28847">MRPNAVPMSDPHPHTGGLDSLMHDSRPPCRTVPHFESIASQLGGYHIRPHESRVTLPPPIPVLQEDVISSPDPIPPSKVKGQTGEVSPLSSEAEEQDEGAVSREREATADLSGIWTVIRQTQDSVRDWVVTFLGDGIRPSLPSSLDEIDHCRRARQVSQPDLFLQACDSFCDPQQYGIGRSLAKLHRGRIWTIVYVRSLRARTMRTVSWRKSCPGLRDKTKVLALCGHRENQFLEISFSSLRIEETPHPKEIDFTPH</sequence>
<accession>A0ABD0YWF7</accession>
<evidence type="ECO:0000256" key="1">
    <source>
        <dbReference type="SAM" id="MobiDB-lite"/>
    </source>
</evidence>